<keyword evidence="2" id="KW-1185">Reference proteome</keyword>
<evidence type="ECO:0000313" key="2">
    <source>
        <dbReference type="Proteomes" id="UP000652847"/>
    </source>
</evidence>
<organism evidence="1 2">
    <name type="scientific">Blautia segnis</name>
    <dbReference type="NCBI Taxonomy" id="2763030"/>
    <lineage>
        <taxon>Bacteria</taxon>
        <taxon>Bacillati</taxon>
        <taxon>Bacillota</taxon>
        <taxon>Clostridia</taxon>
        <taxon>Lachnospirales</taxon>
        <taxon>Lachnospiraceae</taxon>
        <taxon>Blautia</taxon>
    </lineage>
</organism>
<dbReference type="RefSeq" id="WP_117849875.1">
    <property type="nucleotide sequence ID" value="NZ_JACOOT010000019.1"/>
</dbReference>
<evidence type="ECO:0000313" key="1">
    <source>
        <dbReference type="EMBL" id="MBC5651214.1"/>
    </source>
</evidence>
<reference evidence="1 2" key="1">
    <citation type="submission" date="2020-08" db="EMBL/GenBank/DDBJ databases">
        <title>Genome public.</title>
        <authorList>
            <person name="Liu C."/>
            <person name="Sun Q."/>
        </authorList>
    </citation>
    <scope>NUCLEOTIDE SEQUENCE [LARGE SCALE GENOMIC DNA]</scope>
    <source>
        <strain evidence="1 2">BX17</strain>
    </source>
</reference>
<sequence length="286" mass="30788">MKNVFRSWFLGITTIFALLAFGAATYAWFTSNRAVSTSTATARTGEETLELQLSSQGGSSFQSVETAAITQVNQTTATQLMPVSTVNLSDFVYSPATVDGMASAFLQVENEQYYYHGRLYIRAQGTGWSDGTTVNLYLDQSDGLLGEASSGALLTASRLGLVFDGATSSAVILRLTEDESSQSQQVYNTVINGQTLGSNQVLQYQNGTVSAATDPSQPIADYTVSFTSDSISLPSRPLLTMNLNQIYTLDIYFYLEGCDPDCSDGISQDMADIHLAFFGALNQGEV</sequence>
<name>A0A8I0DP39_9FIRM</name>
<protein>
    <submittedName>
        <fullName evidence="1">Uncharacterized protein</fullName>
    </submittedName>
</protein>
<comment type="caution">
    <text evidence="1">The sequence shown here is derived from an EMBL/GenBank/DDBJ whole genome shotgun (WGS) entry which is preliminary data.</text>
</comment>
<dbReference type="EMBL" id="JACOOT010000019">
    <property type="protein sequence ID" value="MBC5651214.1"/>
    <property type="molecule type" value="Genomic_DNA"/>
</dbReference>
<gene>
    <name evidence="1" type="ORF">H8S54_08860</name>
</gene>
<dbReference type="AlphaFoldDB" id="A0A8I0DP39"/>
<dbReference type="Proteomes" id="UP000652847">
    <property type="component" value="Unassembled WGS sequence"/>
</dbReference>
<accession>A0A8I0DP39</accession>
<proteinExistence type="predicted"/>